<evidence type="ECO:0000313" key="10">
    <source>
        <dbReference type="EMBL" id="AHL74092.1"/>
    </source>
</evidence>
<dbReference type="InterPro" id="IPR000515">
    <property type="entry name" value="MetI-like"/>
</dbReference>
<dbReference type="Gene3D" id="1.10.3720.10">
    <property type="entry name" value="MetI-like"/>
    <property type="match status" value="1"/>
</dbReference>
<sequence>MATAITLPVPALAEPTLKRRLARAERMNRLKSKALILPLLVFLLLTFVLPIASLLWRSVDNPEVVTSLPRTVEAISSWDGRGLPAEPVYHALSEDLLEARRNQSLGDLSKRLNMEQAGYRSLLTKSARALPFKEQPSSYKDALEALDERWGDPAYWQVIRRNDSAVTPYYLLAALDHRIDDMGELAPVSPDQAVYLDIFARTFWMGLVITAICLVLAYPLAYLLANLPARKSNLLMIMVLLPFWTSILVRVAAWIVLLQSSGLINGALLKMGLIDEPLQLVFNRAGVYIAMVHILLPFMILPIYSVMKNISPSYMRAAISLGCHPFASFWRVYFPQTLAGVGAGCLLVFIISIGYYITPALLGSPNDQMVSYFVAFYTNTTINWGMATALGGLLLLATMLLYIVYSWLVGASRLRLG</sequence>
<dbReference type="AlphaFoldDB" id="W8R718"/>
<evidence type="ECO:0000256" key="6">
    <source>
        <dbReference type="ARBA" id="ARBA00022989"/>
    </source>
</evidence>
<feature type="transmembrane region" description="Helical" evidence="8">
    <location>
        <begin position="234"/>
        <end position="257"/>
    </location>
</feature>
<evidence type="ECO:0000256" key="1">
    <source>
        <dbReference type="ARBA" id="ARBA00004651"/>
    </source>
</evidence>
<keyword evidence="6 8" id="KW-1133">Transmembrane helix</keyword>
<evidence type="ECO:0000256" key="2">
    <source>
        <dbReference type="ARBA" id="ARBA00007069"/>
    </source>
</evidence>
<dbReference type="GO" id="GO:0055085">
    <property type="term" value="P:transmembrane transport"/>
    <property type="evidence" value="ECO:0007669"/>
    <property type="project" value="InterPro"/>
</dbReference>
<dbReference type="RefSeq" id="WP_025240279.1">
    <property type="nucleotide sequence ID" value="NZ_CP007441.1"/>
</dbReference>
<feature type="transmembrane region" description="Helical" evidence="8">
    <location>
        <begin position="35"/>
        <end position="56"/>
    </location>
</feature>
<dbReference type="GO" id="GO:0005886">
    <property type="term" value="C:plasma membrane"/>
    <property type="evidence" value="ECO:0007669"/>
    <property type="project" value="UniProtKB-SubCell"/>
</dbReference>
<dbReference type="PANTHER" id="PTHR42929">
    <property type="entry name" value="INNER MEMBRANE ABC TRANSPORTER PERMEASE PROTEIN YDCU-RELATED-RELATED"/>
    <property type="match status" value="1"/>
</dbReference>
<dbReference type="EMBL" id="CP007441">
    <property type="protein sequence ID" value="AHL74092.1"/>
    <property type="molecule type" value="Genomic_DNA"/>
</dbReference>
<reference evidence="10 11" key="2">
    <citation type="submission" date="2014-03" db="EMBL/GenBank/DDBJ databases">
        <authorList>
            <person name="Baltrus D."/>
            <person name="Dougherty K."/>
        </authorList>
    </citation>
    <scope>NUCLEOTIDE SEQUENCE</scope>
    <source>
        <strain evidence="10 11">28a24</strain>
    </source>
</reference>
<dbReference type="Proteomes" id="UP000019522">
    <property type="component" value="Chromosome"/>
</dbReference>
<dbReference type="OrthoDB" id="9807047at2"/>
<dbReference type="Pfam" id="PF00528">
    <property type="entry name" value="BPD_transp_1"/>
    <property type="match status" value="1"/>
</dbReference>
<proteinExistence type="inferred from homology"/>
<evidence type="ECO:0000256" key="7">
    <source>
        <dbReference type="ARBA" id="ARBA00023136"/>
    </source>
</evidence>
<organism evidence="10 11">
    <name type="scientific">Stutzerimonas stutzeri</name>
    <name type="common">Pseudomonas stutzeri</name>
    <dbReference type="NCBI Taxonomy" id="316"/>
    <lineage>
        <taxon>Bacteria</taxon>
        <taxon>Pseudomonadati</taxon>
        <taxon>Pseudomonadota</taxon>
        <taxon>Gammaproteobacteria</taxon>
        <taxon>Pseudomonadales</taxon>
        <taxon>Pseudomonadaceae</taxon>
        <taxon>Stutzerimonas</taxon>
    </lineage>
</organism>
<keyword evidence="7 8" id="KW-0472">Membrane</keyword>
<feature type="transmembrane region" description="Helical" evidence="8">
    <location>
        <begin position="203"/>
        <end position="225"/>
    </location>
</feature>
<keyword evidence="3 8" id="KW-0813">Transport</keyword>
<dbReference type="PROSITE" id="PS50928">
    <property type="entry name" value="ABC_TM1"/>
    <property type="match status" value="1"/>
</dbReference>
<dbReference type="PATRIC" id="fig|316.77.peg.573"/>
<evidence type="ECO:0000313" key="11">
    <source>
        <dbReference type="Proteomes" id="UP000019522"/>
    </source>
</evidence>
<evidence type="ECO:0000256" key="8">
    <source>
        <dbReference type="RuleBase" id="RU363032"/>
    </source>
</evidence>
<keyword evidence="4" id="KW-1003">Cell membrane</keyword>
<dbReference type="KEGG" id="pstt:CH92_02845"/>
<feature type="domain" description="ABC transmembrane type-1" evidence="9">
    <location>
        <begin position="199"/>
        <end position="405"/>
    </location>
</feature>
<feature type="transmembrane region" description="Helical" evidence="8">
    <location>
        <begin position="382"/>
        <end position="405"/>
    </location>
</feature>
<dbReference type="CDD" id="cd06261">
    <property type="entry name" value="TM_PBP2"/>
    <property type="match status" value="1"/>
</dbReference>
<dbReference type="InterPro" id="IPR035906">
    <property type="entry name" value="MetI-like_sf"/>
</dbReference>
<protein>
    <submittedName>
        <fullName evidence="10">Polyamine ABC transporter substrate-binding protein</fullName>
    </submittedName>
</protein>
<dbReference type="PANTHER" id="PTHR42929:SF5">
    <property type="entry name" value="ABC TRANSPORTER PERMEASE PROTEIN"/>
    <property type="match status" value="1"/>
</dbReference>
<evidence type="ECO:0000256" key="5">
    <source>
        <dbReference type="ARBA" id="ARBA00022692"/>
    </source>
</evidence>
<comment type="subcellular location">
    <subcellularLocation>
        <location evidence="1 8">Cell membrane</location>
        <topology evidence="1 8">Multi-pass membrane protein</topology>
    </subcellularLocation>
</comment>
<comment type="similarity">
    <text evidence="2">Belongs to the binding-protein-dependent transport system permease family. CysTW subfamily.</text>
</comment>
<reference evidence="11" key="1">
    <citation type="journal article" date="2014" name="Genome Announc.">
        <title>Complete Genome Sequence of the Highly Transformable Pseudomonas stutzeri Strain 28a24.</title>
        <authorList>
            <person name="Smith B.A."/>
            <person name="Dougherty K.M."/>
            <person name="Baltrus D.A."/>
        </authorList>
    </citation>
    <scope>NUCLEOTIDE SEQUENCE [LARGE SCALE GENOMIC DNA]</scope>
    <source>
        <strain evidence="11">28a24</strain>
    </source>
</reference>
<evidence type="ECO:0000259" key="9">
    <source>
        <dbReference type="PROSITE" id="PS50928"/>
    </source>
</evidence>
<keyword evidence="5 8" id="KW-0812">Transmembrane</keyword>
<evidence type="ECO:0000256" key="4">
    <source>
        <dbReference type="ARBA" id="ARBA00022475"/>
    </source>
</evidence>
<evidence type="ECO:0000256" key="3">
    <source>
        <dbReference type="ARBA" id="ARBA00022448"/>
    </source>
</evidence>
<feature type="transmembrane region" description="Helical" evidence="8">
    <location>
        <begin position="338"/>
        <end position="362"/>
    </location>
</feature>
<name>W8R718_STUST</name>
<feature type="transmembrane region" description="Helical" evidence="8">
    <location>
        <begin position="285"/>
        <end position="306"/>
    </location>
</feature>
<dbReference type="SUPFAM" id="SSF161098">
    <property type="entry name" value="MetI-like"/>
    <property type="match status" value="1"/>
</dbReference>
<gene>
    <name evidence="10" type="ORF">CH92_02845</name>
</gene>
<accession>W8R718</accession>